<evidence type="ECO:0000256" key="2">
    <source>
        <dbReference type="SAM" id="Phobius"/>
    </source>
</evidence>
<evidence type="ECO:0000313" key="5">
    <source>
        <dbReference type="Proteomes" id="UP001617669"/>
    </source>
</evidence>
<evidence type="ECO:0000256" key="1">
    <source>
        <dbReference type="SAM" id="MobiDB-lite"/>
    </source>
</evidence>
<organism evidence="4 5">
    <name type="scientific">Methylobacillus methanolivorans</name>
    <dbReference type="NCBI Taxonomy" id="1848927"/>
    <lineage>
        <taxon>Bacteria</taxon>
        <taxon>Pseudomonadati</taxon>
        <taxon>Pseudomonadota</taxon>
        <taxon>Betaproteobacteria</taxon>
        <taxon>Nitrosomonadales</taxon>
        <taxon>Methylophilaceae</taxon>
        <taxon>Methylobacillus</taxon>
    </lineage>
</organism>
<keyword evidence="2" id="KW-1133">Transmembrane helix</keyword>
<comment type="caution">
    <text evidence="4">The sequence shown here is derived from an EMBL/GenBank/DDBJ whole genome shotgun (WGS) entry which is preliminary data.</text>
</comment>
<feature type="transmembrane region" description="Helical" evidence="2">
    <location>
        <begin position="20"/>
        <end position="42"/>
    </location>
</feature>
<reference evidence="4 5" key="1">
    <citation type="submission" date="2024-11" db="EMBL/GenBank/DDBJ databases">
        <authorList>
            <person name="Kaparullina E.N."/>
            <person name="Delegan Y.A."/>
            <person name="Doronina N.V."/>
        </authorList>
    </citation>
    <scope>NUCLEOTIDE SEQUENCE [LARGE SCALE GENOMIC DNA]</scope>
    <source>
        <strain evidence="4 5">7sh_L</strain>
    </source>
</reference>
<keyword evidence="2" id="KW-0472">Membrane</keyword>
<protein>
    <submittedName>
        <fullName evidence="4">AsmA family protein</fullName>
    </submittedName>
</protein>
<name>A0ABW8GHW1_9PROT</name>
<dbReference type="EMBL" id="JBIWXY010000001">
    <property type="protein sequence ID" value="MFJ5444961.1"/>
    <property type="molecule type" value="Genomic_DNA"/>
</dbReference>
<proteinExistence type="predicted"/>
<sequence length="699" mass="76144">MAHQQSGQLRRSTYRFVKALFWLLMVLLVAFIACEIQGWTFLREPAEKLLTKQLEREVKLDAPFQLHLWAGVQLDLGHLYIAAPAAFKVPHLVDADNISIKLRYKDLWHFKQTNSLRIREVKVDEIDAQLIRHADGTATWQFPKDDNAPDSPLPVIETLIVKNGSSRIDDVISQARLQAKFKTEEGSSQEELRSEVSINGQFQGKPLKAFLETPGFLPIATQDADAPPIKSKGWLEYAKLRVDFNGQISDLFGRQDIVGNAIVTGPSLSVLGDLTGSVFPTTDSFRISAALSKHTDIWDVNVDSAKIGKSSLSAVLQYDPRRQSGQVPLLSGKIDGSRFFLADLAPAFGTLQSDGTPAQPTEGRAIPDRPLDLPSLNFMDADIAIKMDYMNLGNAFALPVAPFKAKLSLNQGKLSISDILANTADGKLTGSLIIDAHEPQDGNAKRYPPQWQIKLGWKDIELGKWLQVSKDRQEAAKKQGKEASPYITGTLNGRTELSGKGNTTAELLGSLNGNTTLFIEQGEISRLVMELLGLDIAQSVSAWLGGDKSQRLQCAVMDLKASNGVIKPEVALIDTPVTLVLINGNIDLGQEKLDLLLAAKPKNFSPLTVRSPIKVQGSFVEPKVRPEAAPIAARLLGSVALAFVNPLAAILPYLDTGSKSNSYNCSQALHGYTPKPVKSEPDKTTPSTQPSPAPAIPGH</sequence>
<feature type="domain" description="AsmA" evidence="3">
    <location>
        <begin position="20"/>
        <end position="206"/>
    </location>
</feature>
<keyword evidence="2" id="KW-0812">Transmembrane</keyword>
<dbReference type="PANTHER" id="PTHR30441">
    <property type="entry name" value="DUF748 DOMAIN-CONTAINING PROTEIN"/>
    <property type="match status" value="1"/>
</dbReference>
<dbReference type="Proteomes" id="UP001617669">
    <property type="component" value="Unassembled WGS sequence"/>
</dbReference>
<accession>A0ABW8GHW1</accession>
<feature type="compositionally biased region" description="Pro residues" evidence="1">
    <location>
        <begin position="689"/>
        <end position="699"/>
    </location>
</feature>
<feature type="domain" description="AsmA" evidence="3">
    <location>
        <begin position="367"/>
        <end position="568"/>
    </location>
</feature>
<feature type="region of interest" description="Disordered" evidence="1">
    <location>
        <begin position="671"/>
        <end position="699"/>
    </location>
</feature>
<dbReference type="RefSeq" id="WP_400878525.1">
    <property type="nucleotide sequence ID" value="NZ_JBIWXY010000001.1"/>
</dbReference>
<dbReference type="Pfam" id="PF05170">
    <property type="entry name" value="AsmA"/>
    <property type="match status" value="2"/>
</dbReference>
<dbReference type="InterPro" id="IPR052894">
    <property type="entry name" value="AsmA-related"/>
</dbReference>
<gene>
    <name evidence="4" type="ORF">ACIKP9_01840</name>
</gene>
<evidence type="ECO:0000259" key="3">
    <source>
        <dbReference type="Pfam" id="PF05170"/>
    </source>
</evidence>
<dbReference type="InterPro" id="IPR007844">
    <property type="entry name" value="AsmA"/>
</dbReference>
<dbReference type="PANTHER" id="PTHR30441:SF4">
    <property type="entry name" value="PROTEIN ASMA"/>
    <property type="match status" value="1"/>
</dbReference>
<keyword evidence="5" id="KW-1185">Reference proteome</keyword>
<evidence type="ECO:0000313" key="4">
    <source>
        <dbReference type="EMBL" id="MFJ5444961.1"/>
    </source>
</evidence>